<comment type="caution">
    <text evidence="7">The sequence shown here is derived from an EMBL/GenBank/DDBJ whole genome shotgun (WGS) entry which is preliminary data.</text>
</comment>
<organism evidence="7 8">
    <name type="scientific">Datura stramonium</name>
    <name type="common">Jimsonweed</name>
    <name type="synonym">Common thornapple</name>
    <dbReference type="NCBI Taxonomy" id="4076"/>
    <lineage>
        <taxon>Eukaryota</taxon>
        <taxon>Viridiplantae</taxon>
        <taxon>Streptophyta</taxon>
        <taxon>Embryophyta</taxon>
        <taxon>Tracheophyta</taxon>
        <taxon>Spermatophyta</taxon>
        <taxon>Magnoliopsida</taxon>
        <taxon>eudicotyledons</taxon>
        <taxon>Gunneridae</taxon>
        <taxon>Pentapetalae</taxon>
        <taxon>asterids</taxon>
        <taxon>lamiids</taxon>
        <taxon>Solanales</taxon>
        <taxon>Solanaceae</taxon>
        <taxon>Solanoideae</taxon>
        <taxon>Datureae</taxon>
        <taxon>Datura</taxon>
    </lineage>
</organism>
<evidence type="ECO:0000256" key="4">
    <source>
        <dbReference type="ARBA" id="ARBA00022512"/>
    </source>
</evidence>
<accession>A0ABS8SG31</accession>
<evidence type="ECO:0000313" key="7">
    <source>
        <dbReference type="EMBL" id="MCD7457871.1"/>
    </source>
</evidence>
<evidence type="ECO:0000256" key="5">
    <source>
        <dbReference type="ARBA" id="ARBA00023316"/>
    </source>
</evidence>
<comment type="similarity">
    <text evidence="3 6">Belongs to the pectinacetylesterase family.</text>
</comment>
<evidence type="ECO:0000256" key="2">
    <source>
        <dbReference type="ARBA" id="ARBA00004191"/>
    </source>
</evidence>
<proteinExistence type="inferred from homology"/>
<comment type="subcellular location">
    <subcellularLocation>
        <location evidence="2 6">Secreted</location>
        <location evidence="2 6">Cell wall</location>
    </subcellularLocation>
</comment>
<protein>
    <recommendedName>
        <fullName evidence="6">Pectin acetylesterase</fullName>
        <ecNumber evidence="6">3.1.1.-</ecNumber>
    </recommendedName>
</protein>
<keyword evidence="6" id="KW-0964">Secreted</keyword>
<dbReference type="Pfam" id="PF03283">
    <property type="entry name" value="PAE"/>
    <property type="match status" value="1"/>
</dbReference>
<dbReference type="PANTHER" id="PTHR21562">
    <property type="entry name" value="NOTUM-RELATED"/>
    <property type="match status" value="1"/>
</dbReference>
<evidence type="ECO:0000313" key="8">
    <source>
        <dbReference type="Proteomes" id="UP000823775"/>
    </source>
</evidence>
<keyword evidence="4 6" id="KW-0134">Cell wall</keyword>
<name>A0ABS8SG31_DATST</name>
<dbReference type="PANTHER" id="PTHR21562:SF65">
    <property type="entry name" value="PECTIN ACETYLESTERASE"/>
    <property type="match status" value="1"/>
</dbReference>
<evidence type="ECO:0000256" key="3">
    <source>
        <dbReference type="ARBA" id="ARBA00005784"/>
    </source>
</evidence>
<keyword evidence="5 6" id="KW-0961">Cell wall biogenesis/degradation</keyword>
<keyword evidence="6" id="KW-0378">Hydrolase</keyword>
<reference evidence="7 8" key="1">
    <citation type="journal article" date="2021" name="BMC Genomics">
        <title>Datura genome reveals duplications of psychoactive alkaloid biosynthetic genes and high mutation rate following tissue culture.</title>
        <authorList>
            <person name="Rajewski A."/>
            <person name="Carter-House D."/>
            <person name="Stajich J."/>
            <person name="Litt A."/>
        </authorList>
    </citation>
    <scope>NUCLEOTIDE SEQUENCE [LARGE SCALE GENOMIC DNA]</scope>
    <source>
        <strain evidence="7">AR-01</strain>
    </source>
</reference>
<evidence type="ECO:0000256" key="1">
    <source>
        <dbReference type="ARBA" id="ARBA00003534"/>
    </source>
</evidence>
<gene>
    <name evidence="7" type="ORF">HAX54_036484</name>
</gene>
<comment type="function">
    <text evidence="1 6">Hydrolyzes acetyl esters in homogalacturonan regions of pectin. In type I primary cell wall, galacturonic acid residues of pectin can be acetylated at the O-2 and O-3 positions. Decreasing the degree of acetylation of pectin gels in vitro alters their physical properties.</text>
</comment>
<dbReference type="Proteomes" id="UP000823775">
    <property type="component" value="Unassembled WGS sequence"/>
</dbReference>
<dbReference type="InterPro" id="IPR004963">
    <property type="entry name" value="PAE/NOTUM"/>
</dbReference>
<keyword evidence="8" id="KW-1185">Reference proteome</keyword>
<dbReference type="EMBL" id="JACEIK010000484">
    <property type="protein sequence ID" value="MCD7457871.1"/>
    <property type="molecule type" value="Genomic_DNA"/>
</dbReference>
<sequence>MPSKTSSGTPNIQKTFNRVVNLHGSAKNLPPSCTCAMEPSLCFFPENVVPYVQTPLFIINSAYDAWQIFGVISSPLATLMCKLYGRITGSTIAEAVGDWYFERTGFHQLIDPYLCARD</sequence>
<dbReference type="EC" id="3.1.1.-" evidence="6"/>
<evidence type="ECO:0000256" key="6">
    <source>
        <dbReference type="RuleBase" id="RU363114"/>
    </source>
</evidence>